<proteinExistence type="inferred from homology"/>
<evidence type="ECO:0000256" key="7">
    <source>
        <dbReference type="ARBA" id="ARBA00022692"/>
    </source>
</evidence>
<dbReference type="InterPro" id="IPR003838">
    <property type="entry name" value="ABC3_permease_C"/>
</dbReference>
<feature type="transmembrane region" description="Helical" evidence="11">
    <location>
        <begin position="231"/>
        <end position="253"/>
    </location>
</feature>
<dbReference type="Proteomes" id="UP000242712">
    <property type="component" value="Unassembled WGS sequence"/>
</dbReference>
<dbReference type="GO" id="GO:0005886">
    <property type="term" value="C:plasma membrane"/>
    <property type="evidence" value="ECO:0007669"/>
    <property type="project" value="UniProtKB-SubCell"/>
</dbReference>
<keyword evidence="6" id="KW-1003">Cell membrane</keyword>
<comment type="function">
    <text evidence="10">Part of the ABC transporter complex hrt involved in hemin import. Responsible for the translocation of the substrate across the membrane.</text>
</comment>
<keyword evidence="14" id="KW-1185">Reference proteome</keyword>
<evidence type="ECO:0000313" key="14">
    <source>
        <dbReference type="Proteomes" id="UP000242712"/>
    </source>
</evidence>
<dbReference type="EMBL" id="PPPX01000011">
    <property type="protein sequence ID" value="POA08875.1"/>
    <property type="molecule type" value="Genomic_DNA"/>
</dbReference>
<evidence type="ECO:0000256" key="10">
    <source>
        <dbReference type="ARBA" id="ARBA00024973"/>
    </source>
</evidence>
<evidence type="ECO:0000256" key="6">
    <source>
        <dbReference type="ARBA" id="ARBA00022475"/>
    </source>
</evidence>
<gene>
    <name evidence="13" type="ORF">CD039_07755</name>
</gene>
<sequence>MKLALKEMKFYKFRFILITLIILLLGLMVLFISGLAKALGRENISLLDNMSAEQYVMQDKQQPQLEASQLNNKQQQKIEDITKAKPMKIASDKLKQGNDESDVILMNTVKKEKPELKEGHYPTGKNEIAVNEKLTADDINKGDTVKLKDGSKVKVVGVLDDTMYSHSSIAMMSNDGFSQHASEKGTATFYPVKDLSSKQKHDLKQIDDVNIYNKDDITGEIPSYQAEQAPLTMMIVSLFVITAIVLSAFFYVMTIQKISQIGILKAIGIKTKHLLMSLVSQILITTIIGVVIALLLVLGLSFFMPVSMPFHLATSNITLVVVIFIIVGLIGAILSFIKLFKVDPIEAIGGGD</sequence>
<accession>A0A2K4FD79</accession>
<evidence type="ECO:0000256" key="1">
    <source>
        <dbReference type="ARBA" id="ARBA00004651"/>
    </source>
</evidence>
<reference evidence="13 14" key="1">
    <citation type="submission" date="2017-08" db="EMBL/GenBank/DDBJ databases">
        <title>Draft genome sequences of 64 type strains of genus Staph aureus.</title>
        <authorList>
            <person name="Cole K."/>
            <person name="Golubchik T."/>
            <person name="Russell J."/>
            <person name="Foster D."/>
            <person name="Llewelyn M."/>
            <person name="Wilson D."/>
            <person name="Crook D."/>
            <person name="Paul J."/>
        </authorList>
    </citation>
    <scope>NUCLEOTIDE SEQUENCE [LARGE SCALE GENOMIC DNA]</scope>
    <source>
        <strain evidence="13 14">DSM 29875</strain>
    </source>
</reference>
<feature type="domain" description="ABC3 transporter permease C-terminal" evidence="12">
    <location>
        <begin position="233"/>
        <end position="344"/>
    </location>
</feature>
<dbReference type="RefSeq" id="WP_103371835.1">
    <property type="nucleotide sequence ID" value="NZ_CBCRVO010000003.1"/>
</dbReference>
<protein>
    <recommendedName>
        <fullName evidence="4">Putative hemin transport system permease protein HrtB</fullName>
    </recommendedName>
</protein>
<dbReference type="GeneID" id="98298244"/>
<keyword evidence="9 11" id="KW-0472">Membrane</keyword>
<organism evidence="13 14">
    <name type="scientific">Staphylococcus argensis</name>
    <dbReference type="NCBI Taxonomy" id="1607738"/>
    <lineage>
        <taxon>Bacteria</taxon>
        <taxon>Bacillati</taxon>
        <taxon>Bacillota</taxon>
        <taxon>Bacilli</taxon>
        <taxon>Bacillales</taxon>
        <taxon>Staphylococcaceae</taxon>
        <taxon>Staphylococcus</taxon>
    </lineage>
</organism>
<dbReference type="PANTHER" id="PTHR43738:SF1">
    <property type="entry name" value="HEMIN TRANSPORT SYSTEM PERMEASE PROTEIN HRTB-RELATED"/>
    <property type="match status" value="1"/>
</dbReference>
<comment type="subunit">
    <text evidence="3">The complex is composed of two ATP-binding proteins (HrtA), two transmembrane proteins (HrtB) and a solute-binding protein.</text>
</comment>
<evidence type="ECO:0000256" key="11">
    <source>
        <dbReference type="SAM" id="Phobius"/>
    </source>
</evidence>
<evidence type="ECO:0000256" key="8">
    <source>
        <dbReference type="ARBA" id="ARBA00022989"/>
    </source>
</evidence>
<dbReference type="PANTHER" id="PTHR43738">
    <property type="entry name" value="ABC TRANSPORTER, MEMBRANE PROTEIN"/>
    <property type="match status" value="1"/>
</dbReference>
<evidence type="ECO:0000313" key="13">
    <source>
        <dbReference type="EMBL" id="POA08875.1"/>
    </source>
</evidence>
<comment type="similarity">
    <text evidence="2">Belongs to the ABC-4 integral membrane protein family. HrtB subfamily.</text>
</comment>
<evidence type="ECO:0000256" key="5">
    <source>
        <dbReference type="ARBA" id="ARBA00022448"/>
    </source>
</evidence>
<evidence type="ECO:0000256" key="2">
    <source>
        <dbReference type="ARBA" id="ARBA00008697"/>
    </source>
</evidence>
<comment type="caution">
    <text evidence="13">The sequence shown here is derived from an EMBL/GenBank/DDBJ whole genome shotgun (WGS) entry which is preliminary data.</text>
</comment>
<dbReference type="InterPro" id="IPR051125">
    <property type="entry name" value="ABC-4/HrtB_transporter"/>
</dbReference>
<comment type="subcellular location">
    <subcellularLocation>
        <location evidence="1">Cell membrane</location>
        <topology evidence="1">Multi-pass membrane protein</topology>
    </subcellularLocation>
</comment>
<evidence type="ECO:0000256" key="9">
    <source>
        <dbReference type="ARBA" id="ARBA00023136"/>
    </source>
</evidence>
<feature type="transmembrane region" description="Helical" evidence="11">
    <location>
        <begin position="274"/>
        <end position="304"/>
    </location>
</feature>
<evidence type="ECO:0000256" key="3">
    <source>
        <dbReference type="ARBA" id="ARBA00011131"/>
    </source>
</evidence>
<keyword evidence="5" id="KW-0813">Transport</keyword>
<evidence type="ECO:0000259" key="12">
    <source>
        <dbReference type="Pfam" id="PF02687"/>
    </source>
</evidence>
<dbReference type="OrthoDB" id="384327at2"/>
<evidence type="ECO:0000256" key="4">
    <source>
        <dbReference type="ARBA" id="ARBA00016962"/>
    </source>
</evidence>
<keyword evidence="7 11" id="KW-0812">Transmembrane</keyword>
<name>A0A2K4FD79_9STAP</name>
<dbReference type="Pfam" id="PF02687">
    <property type="entry name" value="FtsX"/>
    <property type="match status" value="1"/>
</dbReference>
<feature type="transmembrane region" description="Helical" evidence="11">
    <location>
        <begin position="316"/>
        <end position="337"/>
    </location>
</feature>
<keyword evidence="8 11" id="KW-1133">Transmembrane helix</keyword>
<dbReference type="AlphaFoldDB" id="A0A2K4FD79"/>